<comment type="caution">
    <text evidence="4">The sequence shown here is derived from an EMBL/GenBank/DDBJ whole genome shotgun (WGS) entry which is preliminary data.</text>
</comment>
<proteinExistence type="inferred from homology"/>
<dbReference type="PANTHER" id="PTHR30483">
    <property type="entry name" value="LEUCINE-SPECIFIC-BINDING PROTEIN"/>
    <property type="match status" value="1"/>
</dbReference>
<dbReference type="Pfam" id="PF13458">
    <property type="entry name" value="Peripla_BP_6"/>
    <property type="match status" value="1"/>
</dbReference>
<organism evidence="4">
    <name type="scientific">Hydrogenobacter sp</name>
    <dbReference type="NCBI Taxonomy" id="2152829"/>
    <lineage>
        <taxon>Bacteria</taxon>
        <taxon>Pseudomonadati</taxon>
        <taxon>Aquificota</taxon>
        <taxon>Aquificia</taxon>
        <taxon>Aquificales</taxon>
        <taxon>Aquificaceae</taxon>
        <taxon>Hydrogenobacter</taxon>
    </lineage>
</organism>
<protein>
    <submittedName>
        <fullName evidence="4">Branched-chain amino acid ABC transporter substrate-binding protein</fullName>
    </submittedName>
</protein>
<dbReference type="EMBL" id="DSFP01000072">
    <property type="protein sequence ID" value="HEW46706.1"/>
    <property type="molecule type" value="Genomic_DNA"/>
</dbReference>
<dbReference type="CDD" id="cd06338">
    <property type="entry name" value="PBP1_ABC_ligand_binding-like"/>
    <property type="match status" value="1"/>
</dbReference>
<dbReference type="InterPro" id="IPR051010">
    <property type="entry name" value="BCAA_transport"/>
</dbReference>
<keyword evidence="2" id="KW-0732">Signal</keyword>
<dbReference type="InterPro" id="IPR028081">
    <property type="entry name" value="Leu-bd"/>
</dbReference>
<evidence type="ECO:0000256" key="1">
    <source>
        <dbReference type="ARBA" id="ARBA00010062"/>
    </source>
</evidence>
<feature type="domain" description="Leucine-binding protein" evidence="3">
    <location>
        <begin position="21"/>
        <end position="370"/>
    </location>
</feature>
<dbReference type="SUPFAM" id="SSF53822">
    <property type="entry name" value="Periplasmic binding protein-like I"/>
    <property type="match status" value="1"/>
</dbReference>
<name>A0A7C2ZI22_9AQUI</name>
<gene>
    <name evidence="4" type="ORF">ENO47_08630</name>
</gene>
<sequence>MRYIIFLLLTLLGLVGAQEVIKFGAAVSLTGKLAKEGQLLKSGYELWKEKVNEQGGIKVGDRHYKVDIVYYDDQSDPTTTARLVERLIVQDGIRFILGPYGSAQVFAAAPIVEKYGALMVQAGGASSDIYEKGYKNIFGLYTIAPNYGRDLVELATTLDRNLKTIAIVYEKDIFAQDAAQGAYEHAQKKGLKVVLFEGYPKEAQDLSSLIQKVRLQRPDIIIGSGHFADSVLLVKQLKQFRVNPKFLGLTVGPALPAFVKSLGEDAEGIFGPVQWSPALNYKDPVFGNTQNFVKLYRERFKEDPEYHVAGAVAAGIVFQKAIEKAKSLEVPKVREALTKNKVETLFGPVGFDSTGKINTKPMAIIQIQNGRQITVYPMKEAEPIYPKPLWK</sequence>
<evidence type="ECO:0000259" key="3">
    <source>
        <dbReference type="Pfam" id="PF13458"/>
    </source>
</evidence>
<comment type="similarity">
    <text evidence="1">Belongs to the leucine-binding protein family.</text>
</comment>
<accession>A0A7C2ZI22</accession>
<dbReference type="Gene3D" id="3.40.50.2300">
    <property type="match status" value="2"/>
</dbReference>
<reference evidence="4" key="1">
    <citation type="journal article" date="2020" name="mSystems">
        <title>Genome- and Community-Level Interaction Insights into Carbon Utilization and Element Cycling Functions of Hydrothermarchaeota in Hydrothermal Sediment.</title>
        <authorList>
            <person name="Zhou Z."/>
            <person name="Liu Y."/>
            <person name="Xu W."/>
            <person name="Pan J."/>
            <person name="Luo Z.H."/>
            <person name="Li M."/>
        </authorList>
    </citation>
    <scope>NUCLEOTIDE SEQUENCE [LARGE SCALE GENOMIC DNA]</scope>
    <source>
        <strain evidence="4">SpSt-132</strain>
    </source>
</reference>
<dbReference type="AlphaFoldDB" id="A0A7C2ZI22"/>
<evidence type="ECO:0000313" key="4">
    <source>
        <dbReference type="EMBL" id="HEW46706.1"/>
    </source>
</evidence>
<evidence type="ECO:0000256" key="2">
    <source>
        <dbReference type="ARBA" id="ARBA00022729"/>
    </source>
</evidence>
<dbReference type="PANTHER" id="PTHR30483:SF37">
    <property type="entry name" value="ABC TRANSPORTER SUBSTRATE-BINDING PROTEIN"/>
    <property type="match status" value="1"/>
</dbReference>
<dbReference type="InterPro" id="IPR028082">
    <property type="entry name" value="Peripla_BP_I"/>
</dbReference>